<evidence type="ECO:0000313" key="2">
    <source>
        <dbReference type="EMBL" id="KAK7498425.1"/>
    </source>
</evidence>
<reference evidence="2" key="3">
    <citation type="submission" date="2023-01" db="EMBL/GenBank/DDBJ databases">
        <authorList>
            <person name="Patra A."/>
        </authorList>
    </citation>
    <scope>NUCLEOTIDE SEQUENCE</scope>
    <source>
        <strain evidence="2">Wonlab-2016</strain>
        <tissue evidence="2">Foot muscle</tissue>
    </source>
</reference>
<dbReference type="EMBL" id="JACVVK020000375">
    <property type="protein sequence ID" value="KAK7476453.1"/>
    <property type="molecule type" value="Genomic_DNA"/>
</dbReference>
<gene>
    <name evidence="2" type="ORF">BaRGS_00010379</name>
    <name evidence="1" type="ORF">BaRGS_00032288</name>
</gene>
<reference evidence="2" key="1">
    <citation type="submission" date="2020-09" db="EMBL/GenBank/DDBJ databases">
        <authorList>
            <person name="Won Y."/>
        </authorList>
    </citation>
    <scope>NUCLEOTIDE SEQUENCE</scope>
    <source>
        <strain evidence="2">Wonlab-2016</strain>
        <tissue evidence="2">Foot muscle</tissue>
    </source>
</reference>
<name>A0ABD0LG56_9CAEN</name>
<accession>A0ABD0LG56</accession>
<sequence length="106" mass="11912">MYPSAIARRHPPARTNFQQRKLFLWELCGGSFLHAIRRIGVCLVEPMSHAGHTPGFFISRFLGRTLSVGIENQTVYGKGFSVRQDGSKTEELFAYTQDLPPKTGTK</sequence>
<dbReference type="EMBL" id="JACVVK020000051">
    <property type="protein sequence ID" value="KAK7498425.1"/>
    <property type="molecule type" value="Genomic_DNA"/>
</dbReference>
<organism evidence="2 3">
    <name type="scientific">Batillaria attramentaria</name>
    <dbReference type="NCBI Taxonomy" id="370345"/>
    <lineage>
        <taxon>Eukaryota</taxon>
        <taxon>Metazoa</taxon>
        <taxon>Spiralia</taxon>
        <taxon>Lophotrochozoa</taxon>
        <taxon>Mollusca</taxon>
        <taxon>Gastropoda</taxon>
        <taxon>Caenogastropoda</taxon>
        <taxon>Sorbeoconcha</taxon>
        <taxon>Cerithioidea</taxon>
        <taxon>Batillariidae</taxon>
        <taxon>Batillaria</taxon>
    </lineage>
</organism>
<comment type="caution">
    <text evidence="2">The sequence shown here is derived from an EMBL/GenBank/DDBJ whole genome shotgun (WGS) entry which is preliminary data.</text>
</comment>
<dbReference type="AlphaFoldDB" id="A0ABD0LG56"/>
<reference evidence="2 3" key="2">
    <citation type="journal article" date="2023" name="Sci. Data">
        <title>Genome assembly of the Korean intertidal mud-creeper Batillaria attramentaria.</title>
        <authorList>
            <person name="Patra A.K."/>
            <person name="Ho P.T."/>
            <person name="Jun S."/>
            <person name="Lee S.J."/>
            <person name="Kim Y."/>
            <person name="Won Y.J."/>
        </authorList>
    </citation>
    <scope>NUCLEOTIDE SEQUENCE [LARGE SCALE GENOMIC DNA]</scope>
    <source>
        <strain evidence="2">Wonlab-2016</strain>
    </source>
</reference>
<proteinExistence type="predicted"/>
<evidence type="ECO:0000313" key="1">
    <source>
        <dbReference type="EMBL" id="KAK7476453.1"/>
    </source>
</evidence>
<protein>
    <submittedName>
        <fullName evidence="2">Uncharacterized protein</fullName>
    </submittedName>
</protein>
<keyword evidence="3" id="KW-1185">Reference proteome</keyword>
<evidence type="ECO:0000313" key="3">
    <source>
        <dbReference type="Proteomes" id="UP001519460"/>
    </source>
</evidence>
<dbReference type="Proteomes" id="UP001519460">
    <property type="component" value="Unassembled WGS sequence"/>
</dbReference>